<dbReference type="RefSeq" id="NP_506780.2">
    <property type="nucleotide sequence ID" value="NM_074379.2"/>
</dbReference>
<evidence type="ECO:0000256" key="5">
    <source>
        <dbReference type="SAM" id="Phobius"/>
    </source>
</evidence>
<keyword evidence="2 5" id="KW-0812">Transmembrane</keyword>
<organism evidence="7 8">
    <name type="scientific">Caenorhabditis elegans</name>
    <dbReference type="NCBI Taxonomy" id="6239"/>
    <lineage>
        <taxon>Eukaryota</taxon>
        <taxon>Metazoa</taxon>
        <taxon>Ecdysozoa</taxon>
        <taxon>Nematoda</taxon>
        <taxon>Chromadorea</taxon>
        <taxon>Rhabditida</taxon>
        <taxon>Rhabditina</taxon>
        <taxon>Rhabditomorpha</taxon>
        <taxon>Rhabditoidea</taxon>
        <taxon>Rhabditidae</taxon>
        <taxon>Peloderinae</taxon>
        <taxon>Caenorhabditis</taxon>
    </lineage>
</organism>
<dbReference type="SMR" id="O45773"/>
<proteinExistence type="predicted"/>
<dbReference type="Pfam" id="PF10324">
    <property type="entry name" value="7TM_GPCR_Srw"/>
    <property type="match status" value="1"/>
</dbReference>
<feature type="transmembrane region" description="Helical" evidence="5">
    <location>
        <begin position="204"/>
        <end position="225"/>
    </location>
</feature>
<keyword evidence="8" id="KW-1185">Reference proteome</keyword>
<dbReference type="Gene3D" id="1.20.1070.10">
    <property type="entry name" value="Rhodopsin 7-helix transmembrane proteins"/>
    <property type="match status" value="1"/>
</dbReference>
<evidence type="ECO:0000259" key="6">
    <source>
        <dbReference type="PROSITE" id="PS50262"/>
    </source>
</evidence>
<dbReference type="PANTHER" id="PTHR46846:SF2">
    <property type="entry name" value="G-PROTEIN COUPLED RECEPTORS FAMILY 1 PROFILE DOMAIN-CONTAINING PROTEIN"/>
    <property type="match status" value="1"/>
</dbReference>
<comment type="subcellular location">
    <subcellularLocation>
        <location evidence="1">Membrane</location>
    </subcellularLocation>
</comment>
<dbReference type="InterPro" id="IPR017452">
    <property type="entry name" value="GPCR_Rhodpsn_7TM"/>
</dbReference>
<reference evidence="7 8" key="1">
    <citation type="journal article" date="1998" name="Science">
        <title>Genome sequence of the nematode C. elegans: a platform for investigating biology.</title>
        <authorList>
            <consortium name="The C. elegans sequencing consortium"/>
            <person name="Sulson J.E."/>
            <person name="Waterston R."/>
        </authorList>
    </citation>
    <scope>NUCLEOTIDE SEQUENCE [LARGE SCALE GENOMIC DNA]</scope>
    <source>
        <strain evidence="7 8">Bristol N2</strain>
    </source>
</reference>
<dbReference type="WormBase" id="T10H4.3">
    <property type="protein sequence ID" value="CE43233"/>
    <property type="gene ID" value="WBGene00005769"/>
    <property type="gene designation" value="srw-22"/>
</dbReference>
<dbReference type="UCSC" id="T10H4.3">
    <property type="organism name" value="c. elegans"/>
</dbReference>
<dbReference type="Proteomes" id="UP000001940">
    <property type="component" value="Chromosome V"/>
</dbReference>
<dbReference type="HOGENOM" id="CLU_043715_2_1_1"/>
<keyword evidence="3 5" id="KW-1133">Transmembrane helix</keyword>
<dbReference type="GO" id="GO:0008528">
    <property type="term" value="F:G protein-coupled peptide receptor activity"/>
    <property type="evidence" value="ECO:0007669"/>
    <property type="project" value="InterPro"/>
</dbReference>
<dbReference type="PROSITE" id="PS50262">
    <property type="entry name" value="G_PROTEIN_RECEP_F1_2"/>
    <property type="match status" value="1"/>
</dbReference>
<evidence type="ECO:0000313" key="8">
    <source>
        <dbReference type="Proteomes" id="UP000001940"/>
    </source>
</evidence>
<keyword evidence="7" id="KW-0675">Receptor</keyword>
<evidence type="ECO:0000256" key="2">
    <source>
        <dbReference type="ARBA" id="ARBA00022692"/>
    </source>
</evidence>
<gene>
    <name evidence="7 9" type="primary">srw-22</name>
    <name evidence="7" type="ORF">CELE_T10H4.3</name>
    <name evidence="9" type="ORF">T10H4.3</name>
</gene>
<evidence type="ECO:0000313" key="7">
    <source>
        <dbReference type="EMBL" id="CAB03332.2"/>
    </source>
</evidence>
<evidence type="ECO:0000256" key="3">
    <source>
        <dbReference type="ARBA" id="ARBA00022989"/>
    </source>
</evidence>
<name>O45773_CAEEL</name>
<dbReference type="GO" id="GO:0016020">
    <property type="term" value="C:membrane"/>
    <property type="evidence" value="ECO:0007669"/>
    <property type="project" value="UniProtKB-SubCell"/>
</dbReference>
<dbReference type="SUPFAM" id="SSF81321">
    <property type="entry name" value="Family A G protein-coupled receptor-like"/>
    <property type="match status" value="1"/>
</dbReference>
<dbReference type="InParanoid" id="O45773"/>
<feature type="transmembrane region" description="Helical" evidence="5">
    <location>
        <begin position="12"/>
        <end position="28"/>
    </location>
</feature>
<sequence>MYNFSENFNNYVQFSNILVNLLHLMVLTRKNPRCNAVFVLMIIICLSDNIQFILSINKFSRQESWITSFIKDQRNTKCVKKQLVVLNFTEQCFTFIVGVFRRCSAWIALVMALIRMLSVIFPMSATISKMGKPKGAIFMSSIVLLACVIIDAWAAVFLQIQWLPDIMVKNNKNCKPSKSANEKYVLVVDQSNFDLTNQLCFIEIIIRFFQTLLYPMLTLTLLLQLHMIKKKRIISSQNDKVENRNLTNLIIFMTVSFMLAEGLVGFNGVVMYCTFVVEVWDKKWIIYAGAASNLIVNLRALNSLSHLFVCLFMSSQYRETVKNMMLNNKLGKSLESWKQSVSNVLYFYRL</sequence>
<dbReference type="InterPro" id="IPR019427">
    <property type="entry name" value="7TM_GPCR_serpentine_rcpt_Srw"/>
</dbReference>
<dbReference type="EMBL" id="BX284605">
    <property type="protein sequence ID" value="CAB03332.2"/>
    <property type="molecule type" value="Genomic_DNA"/>
</dbReference>
<dbReference type="CTD" id="188392"/>
<dbReference type="STRING" id="6239.T10H4.3.1"/>
<feature type="transmembrane region" description="Helical" evidence="5">
    <location>
        <begin position="35"/>
        <end position="54"/>
    </location>
</feature>
<dbReference type="PhylomeDB" id="O45773"/>
<dbReference type="PANTHER" id="PTHR46846">
    <property type="entry name" value="SERPENTINE RECEPTOR, CLASS W-RELATED"/>
    <property type="match status" value="1"/>
</dbReference>
<feature type="transmembrane region" description="Helical" evidence="5">
    <location>
        <begin position="284"/>
        <end position="312"/>
    </location>
</feature>
<dbReference type="PaxDb" id="6239-T10H4.3"/>
<dbReference type="AlphaFoldDB" id="O45773"/>
<feature type="transmembrane region" description="Helical" evidence="5">
    <location>
        <begin position="246"/>
        <end position="272"/>
    </location>
</feature>
<dbReference type="AGR" id="WB:WBGene00005769"/>
<protein>
    <submittedName>
        <fullName evidence="7">G-protein coupled receptors family 1 profile domain-containing protein</fullName>
    </submittedName>
</protein>
<feature type="transmembrane region" description="Helical" evidence="5">
    <location>
        <begin position="105"/>
        <end position="125"/>
    </location>
</feature>
<feature type="transmembrane region" description="Helical" evidence="5">
    <location>
        <begin position="137"/>
        <end position="160"/>
    </location>
</feature>
<evidence type="ECO:0000256" key="4">
    <source>
        <dbReference type="ARBA" id="ARBA00023136"/>
    </source>
</evidence>
<dbReference type="KEGG" id="cel:CELE_T10H4.3"/>
<accession>O45773</accession>
<keyword evidence="4 5" id="KW-0472">Membrane</keyword>
<dbReference type="GeneID" id="188392"/>
<feature type="domain" description="G-protein coupled receptors family 1 profile" evidence="6">
    <location>
        <begin position="19"/>
        <end position="259"/>
    </location>
</feature>
<dbReference type="OMA" id="MACAMID"/>
<evidence type="ECO:0000313" key="9">
    <source>
        <dbReference type="WormBase" id="T10H4.3"/>
    </source>
</evidence>
<dbReference type="FunCoup" id="O45773">
    <property type="interactions" value="2"/>
</dbReference>
<evidence type="ECO:0000256" key="1">
    <source>
        <dbReference type="ARBA" id="ARBA00004370"/>
    </source>
</evidence>